<feature type="non-terminal residue" evidence="1">
    <location>
        <position position="140"/>
    </location>
</feature>
<name>A0A093BLS0_CHAPE</name>
<dbReference type="EMBL" id="KN125952">
    <property type="protein sequence ID" value="KFU85325.1"/>
    <property type="molecule type" value="Genomic_DNA"/>
</dbReference>
<reference evidence="2" key="2">
    <citation type="journal article" date="2014" name="Science">
        <title>Comparative genomics reveals insights into avian genome evolution and adaptation.</title>
        <authorList>
            <consortium name="Avian Genome Consortium"/>
            <person name="Zhang G."/>
            <person name="Li C."/>
            <person name="Li Q."/>
            <person name="Li B."/>
            <person name="Larkin D.M."/>
            <person name="Lee C."/>
            <person name="Storz J.F."/>
            <person name="Antunes A."/>
            <person name="Greenwold M.J."/>
            <person name="Meredith R.W."/>
            <person name="Odeen A."/>
            <person name="Cui J."/>
            <person name="Zhou Q."/>
            <person name="Xu L."/>
            <person name="Pan H."/>
            <person name="Wang Z."/>
            <person name="Jin L."/>
            <person name="Zhang P."/>
            <person name="Hu H."/>
            <person name="Yang W."/>
            <person name="Hu J."/>
            <person name="Xiao J."/>
            <person name="Yang Z."/>
            <person name="Liu Y."/>
            <person name="Xie Q."/>
            <person name="Yu H."/>
            <person name="Lian J."/>
            <person name="Wen P."/>
            <person name="Zhang F."/>
            <person name="Li H."/>
            <person name="Zeng Y."/>
            <person name="Xiong Z."/>
            <person name="Liu S."/>
            <person name="Zhou L."/>
            <person name="Huang Z."/>
            <person name="An N."/>
            <person name="Wang J."/>
            <person name="Zheng Q."/>
            <person name="Xiong Y."/>
            <person name="Wang G."/>
            <person name="Wang B."/>
            <person name="Wang J."/>
            <person name="Fan Y."/>
            <person name="da Fonseca R.R."/>
            <person name="Alfaro-Nunez A."/>
            <person name="Schubert M."/>
            <person name="Orlando L."/>
            <person name="Mourier T."/>
            <person name="Howard J.T."/>
            <person name="Ganapathy G."/>
            <person name="Pfenning A."/>
            <person name="Whitney O."/>
            <person name="Rivas M.V."/>
            <person name="Hara E."/>
            <person name="Smith J."/>
            <person name="Farre M."/>
            <person name="Narayan J."/>
            <person name="Slavov G."/>
            <person name="Romanov M.N."/>
            <person name="Borges R."/>
            <person name="Machado J.P."/>
            <person name="Khan I."/>
            <person name="Springer M.S."/>
            <person name="Gatesy J."/>
            <person name="Hoffmann F.G."/>
            <person name="Opazo J.C."/>
            <person name="Hastad O."/>
            <person name="Sawyer R.H."/>
            <person name="Kim H."/>
            <person name="Kim K.W."/>
            <person name="Kim H.J."/>
            <person name="Cho S."/>
            <person name="Li N."/>
            <person name="Huang Y."/>
            <person name="Bruford M.W."/>
            <person name="Zhan X."/>
            <person name="Dixon A."/>
            <person name="Bertelsen M.F."/>
            <person name="Derryberry E."/>
            <person name="Warren W."/>
            <person name="Wilson R.K."/>
            <person name="Li S."/>
            <person name="Ray D.A."/>
            <person name="Green R.E."/>
            <person name="O'Brien S.J."/>
            <person name="Griffin D."/>
            <person name="Johnson W.E."/>
            <person name="Haussler D."/>
            <person name="Ryder O.A."/>
            <person name="Willerslev E."/>
            <person name="Graves G.R."/>
            <person name="Alstrom P."/>
            <person name="Fjeldsa J."/>
            <person name="Mindell D.P."/>
            <person name="Edwards S.V."/>
            <person name="Braun E.L."/>
            <person name="Rahbek C."/>
            <person name="Burt D.W."/>
            <person name="Houde P."/>
            <person name="Zhang Y."/>
            <person name="Yang H."/>
            <person name="Wang J."/>
            <person name="Jarvis E.D."/>
            <person name="Gilbert M.T."/>
            <person name="Wang J."/>
        </authorList>
    </citation>
    <scope>NUCLEOTIDE SEQUENCE [LARGE SCALE GENOMIC DNA]</scope>
</reference>
<proteinExistence type="predicted"/>
<feature type="non-terminal residue" evidence="1">
    <location>
        <position position="1"/>
    </location>
</feature>
<evidence type="ECO:0000313" key="1">
    <source>
        <dbReference type="EMBL" id="KFU85325.1"/>
    </source>
</evidence>
<gene>
    <name evidence="1" type="ORF">M959_04671</name>
</gene>
<reference evidence="1 2" key="1">
    <citation type="submission" date="2013-08" db="EMBL/GenBank/DDBJ databases">
        <title>Genome evolution of avian class.</title>
        <authorList>
            <person name="Zhang G."/>
            <person name="Li C."/>
        </authorList>
    </citation>
    <scope>NUCLEOTIDE SEQUENCE [LARGE SCALE GENOMIC DNA]</scope>
    <source>
        <strain evidence="1">M959</strain>
    </source>
</reference>
<dbReference type="Pfam" id="PF11901">
    <property type="entry name" value="DM9"/>
    <property type="match status" value="1"/>
</dbReference>
<sequence>TEFICSTRELCCNVGVHVPHRGPTCFFPYREQEMSTENFQVLVNLGGLEALAWVDDSFGGVPRDAVEGCPLVDVFVGRNHYGVGKVSKEQRALFVVVDQEELWFKWYQVLVVKKGPVGVTISDVLYNLSGAVERREEVTL</sequence>
<dbReference type="PANTHER" id="PTHR31649:SF1">
    <property type="entry name" value="FARNESOIC ACID O-METHYL TRANSFERASE DOMAIN-CONTAINING PROTEIN"/>
    <property type="match status" value="1"/>
</dbReference>
<dbReference type="PANTHER" id="PTHR31649">
    <property type="entry name" value="AGAP009604-PA"/>
    <property type="match status" value="1"/>
</dbReference>
<dbReference type="Proteomes" id="UP000031515">
    <property type="component" value="Unassembled WGS sequence"/>
</dbReference>
<organism evidence="1 2">
    <name type="scientific">Chaetura pelagica</name>
    <name type="common">Chimney swift</name>
    <name type="synonym">Hirundo pelagica</name>
    <dbReference type="NCBI Taxonomy" id="8897"/>
    <lineage>
        <taxon>Eukaryota</taxon>
        <taxon>Metazoa</taxon>
        <taxon>Chordata</taxon>
        <taxon>Craniata</taxon>
        <taxon>Vertebrata</taxon>
        <taxon>Euteleostomi</taxon>
        <taxon>Archelosauria</taxon>
        <taxon>Archosauria</taxon>
        <taxon>Dinosauria</taxon>
        <taxon>Saurischia</taxon>
        <taxon>Theropoda</taxon>
        <taxon>Coelurosauria</taxon>
        <taxon>Aves</taxon>
        <taxon>Neognathae</taxon>
        <taxon>Neoaves</taxon>
        <taxon>Strisores</taxon>
        <taxon>Apodiformes</taxon>
        <taxon>Apodidae</taxon>
        <taxon>Apodinae</taxon>
        <taxon>Chaetura</taxon>
    </lineage>
</organism>
<evidence type="ECO:0000313" key="2">
    <source>
        <dbReference type="Proteomes" id="UP000031515"/>
    </source>
</evidence>
<dbReference type="InterPro" id="IPR006616">
    <property type="entry name" value="DM9_repeat"/>
</dbReference>
<protein>
    <submittedName>
        <fullName evidence="1">Natterin-3</fullName>
    </submittedName>
</protein>
<dbReference type="AlphaFoldDB" id="A0A093BLS0"/>
<accession>A0A093BLS0</accession>
<dbReference type="SMART" id="SM00696">
    <property type="entry name" value="DM9"/>
    <property type="match status" value="1"/>
</dbReference>
<keyword evidence="2" id="KW-1185">Reference proteome</keyword>